<evidence type="ECO:0000313" key="2">
    <source>
        <dbReference type="EMBL" id="SVC33381.1"/>
    </source>
</evidence>
<dbReference type="GO" id="GO:0030151">
    <property type="term" value="F:molybdenum ion binding"/>
    <property type="evidence" value="ECO:0007669"/>
    <property type="project" value="InterPro"/>
</dbReference>
<gene>
    <name evidence="2" type="ORF">METZ01_LOCUS286235</name>
</gene>
<dbReference type="InterPro" id="IPR052716">
    <property type="entry name" value="MOSC_domain"/>
</dbReference>
<organism evidence="2">
    <name type="scientific">marine metagenome</name>
    <dbReference type="NCBI Taxonomy" id="408172"/>
    <lineage>
        <taxon>unclassified sequences</taxon>
        <taxon>metagenomes</taxon>
        <taxon>ecological metagenomes</taxon>
    </lineage>
</organism>
<protein>
    <recommendedName>
        <fullName evidence="1">MOSC domain-containing protein</fullName>
    </recommendedName>
</protein>
<dbReference type="GO" id="GO:0030170">
    <property type="term" value="F:pyridoxal phosphate binding"/>
    <property type="evidence" value="ECO:0007669"/>
    <property type="project" value="InterPro"/>
</dbReference>
<dbReference type="Pfam" id="PF03473">
    <property type="entry name" value="MOSC"/>
    <property type="match status" value="1"/>
</dbReference>
<accession>A0A382LEV7</accession>
<dbReference type="AlphaFoldDB" id="A0A382LEV7"/>
<dbReference type="PROSITE" id="PS51340">
    <property type="entry name" value="MOSC"/>
    <property type="match status" value="1"/>
</dbReference>
<dbReference type="InterPro" id="IPR005302">
    <property type="entry name" value="MoCF_Sase_C"/>
</dbReference>
<sequence>MGQLEAIWIKTAHGGVMQPVPEANTQENKGLVGDVSFGRSKRQVTLIEKEIFDVLGDRFSGSVKPDMRRANFMVTGIELKETVGSILSIGDLKVEIFGETKPCKIMDDGCQGLREALVDEWKGGVYGCVLNDAAVKVGDVVSWDE</sequence>
<proteinExistence type="predicted"/>
<dbReference type="InterPro" id="IPR011037">
    <property type="entry name" value="Pyrv_Knase-like_insert_dom_sf"/>
</dbReference>
<evidence type="ECO:0000259" key="1">
    <source>
        <dbReference type="PROSITE" id="PS51340"/>
    </source>
</evidence>
<name>A0A382LEV7_9ZZZZ</name>
<dbReference type="GO" id="GO:0003824">
    <property type="term" value="F:catalytic activity"/>
    <property type="evidence" value="ECO:0007669"/>
    <property type="project" value="InterPro"/>
</dbReference>
<dbReference type="SUPFAM" id="SSF50800">
    <property type="entry name" value="PK beta-barrel domain-like"/>
    <property type="match status" value="1"/>
</dbReference>
<reference evidence="2" key="1">
    <citation type="submission" date="2018-05" db="EMBL/GenBank/DDBJ databases">
        <authorList>
            <person name="Lanie J.A."/>
            <person name="Ng W.-L."/>
            <person name="Kazmierczak K.M."/>
            <person name="Andrzejewski T.M."/>
            <person name="Davidsen T.M."/>
            <person name="Wayne K.J."/>
            <person name="Tettelin H."/>
            <person name="Glass J.I."/>
            <person name="Rusch D."/>
            <person name="Podicherti R."/>
            <person name="Tsui H.-C.T."/>
            <person name="Winkler M.E."/>
        </authorList>
    </citation>
    <scope>NUCLEOTIDE SEQUENCE</scope>
</reference>
<dbReference type="PANTHER" id="PTHR36930:SF1">
    <property type="entry name" value="MOSC DOMAIN-CONTAINING PROTEIN"/>
    <property type="match status" value="1"/>
</dbReference>
<dbReference type="PANTHER" id="PTHR36930">
    <property type="entry name" value="METAL-SULFUR CLUSTER BIOSYNTHESIS PROTEINS YUAD-RELATED"/>
    <property type="match status" value="1"/>
</dbReference>
<dbReference type="EMBL" id="UINC01085639">
    <property type="protein sequence ID" value="SVC33381.1"/>
    <property type="molecule type" value="Genomic_DNA"/>
</dbReference>
<feature type="domain" description="MOSC" evidence="1">
    <location>
        <begin position="18"/>
        <end position="144"/>
    </location>
</feature>
<dbReference type="Gene3D" id="2.40.33.20">
    <property type="entry name" value="PK beta-barrel domain-like"/>
    <property type="match status" value="1"/>
</dbReference>